<dbReference type="InterPro" id="IPR051207">
    <property type="entry name" value="ComplexI_NDUFA9_subunit"/>
</dbReference>
<evidence type="ECO:0000259" key="1">
    <source>
        <dbReference type="Pfam" id="PF13460"/>
    </source>
</evidence>
<dbReference type="AlphaFoldDB" id="A0A1I2HPT6"/>
<dbReference type="RefSeq" id="WP_254790976.1">
    <property type="nucleotide sequence ID" value="NZ_FOND01000011.1"/>
</dbReference>
<name>A0A1I2HPT6_9ACTN</name>
<dbReference type="Pfam" id="PF13460">
    <property type="entry name" value="NAD_binding_10"/>
    <property type="match status" value="1"/>
</dbReference>
<dbReference type="InterPro" id="IPR036291">
    <property type="entry name" value="NAD(P)-bd_dom_sf"/>
</dbReference>
<keyword evidence="3" id="KW-1185">Reference proteome</keyword>
<dbReference type="PANTHER" id="PTHR12126">
    <property type="entry name" value="NADH-UBIQUINONE OXIDOREDUCTASE 39 KDA SUBUNIT-RELATED"/>
    <property type="match status" value="1"/>
</dbReference>
<dbReference type="SUPFAM" id="SSF51735">
    <property type="entry name" value="NAD(P)-binding Rossmann-fold domains"/>
    <property type="match status" value="1"/>
</dbReference>
<organism evidence="2 3">
    <name type="scientific">Blastococcus tunisiensis</name>
    <dbReference type="NCBI Taxonomy" id="1798228"/>
    <lineage>
        <taxon>Bacteria</taxon>
        <taxon>Bacillati</taxon>
        <taxon>Actinomycetota</taxon>
        <taxon>Actinomycetes</taxon>
        <taxon>Geodermatophilales</taxon>
        <taxon>Geodermatophilaceae</taxon>
        <taxon>Blastococcus</taxon>
    </lineage>
</organism>
<dbReference type="EMBL" id="FOND01000011">
    <property type="protein sequence ID" value="SFF31443.1"/>
    <property type="molecule type" value="Genomic_DNA"/>
</dbReference>
<protein>
    <submittedName>
        <fullName evidence="2">Uncharacterized conserved protein YbjT, contains NAD(P)-binding and DUF2867 domains</fullName>
    </submittedName>
</protein>
<feature type="domain" description="NAD(P)-binding" evidence="1">
    <location>
        <begin position="47"/>
        <end position="177"/>
    </location>
</feature>
<proteinExistence type="predicted"/>
<evidence type="ECO:0000313" key="2">
    <source>
        <dbReference type="EMBL" id="SFF31443.1"/>
    </source>
</evidence>
<accession>A0A1I2HPT6</accession>
<dbReference type="Gene3D" id="3.40.50.720">
    <property type="entry name" value="NAD(P)-binding Rossmann-like Domain"/>
    <property type="match status" value="1"/>
</dbReference>
<dbReference type="Proteomes" id="UP000198589">
    <property type="component" value="Unassembled WGS sequence"/>
</dbReference>
<sequence length="289" mass="30609">MSERVADANCLLGVLHVADHRVVPWAGGVFRRGLSRETAVMDVLVTGATGRLGTRLVEPLQAAGHSVRRMSRRGAGPGGVRGDLATGFDLATALAGAEVVVHAASDPRGDPWQVDVAGTRRLVQGVDRDRLRHLVYVSIVGVDRIPYGYYRAKFAAEQVLLASGLPVTLLRITQFHDFVDDLLDTARRGPVLPVPMGWRVQPVDVGEAAQHVVDVVGRPPTGDVVEYGGPEDLSAADLARAWVAARAPGTHVVATPVPGKLGAAFRDGAAVSTGGERGRRTYAEHLHGS</sequence>
<gene>
    <name evidence="2" type="ORF">SAMN05216574_111104</name>
</gene>
<reference evidence="3" key="1">
    <citation type="submission" date="2016-10" db="EMBL/GenBank/DDBJ databases">
        <authorList>
            <person name="Varghese N."/>
            <person name="Submissions S."/>
        </authorList>
    </citation>
    <scope>NUCLEOTIDE SEQUENCE [LARGE SCALE GENOMIC DNA]</scope>
    <source>
        <strain evidence="3">DSM 46838</strain>
    </source>
</reference>
<dbReference type="PANTHER" id="PTHR12126:SF11">
    <property type="entry name" value="NADH DEHYDROGENASE [UBIQUINONE] 1 ALPHA SUBCOMPLEX SUBUNIT 9, MITOCHONDRIAL"/>
    <property type="match status" value="1"/>
</dbReference>
<evidence type="ECO:0000313" key="3">
    <source>
        <dbReference type="Proteomes" id="UP000198589"/>
    </source>
</evidence>
<dbReference type="InterPro" id="IPR016040">
    <property type="entry name" value="NAD(P)-bd_dom"/>
</dbReference>
<dbReference type="STRING" id="1798228.SAMN05216574_111104"/>
<dbReference type="GO" id="GO:0044877">
    <property type="term" value="F:protein-containing complex binding"/>
    <property type="evidence" value="ECO:0007669"/>
    <property type="project" value="TreeGrafter"/>
</dbReference>